<feature type="non-terminal residue" evidence="2">
    <location>
        <position position="188"/>
    </location>
</feature>
<protein>
    <submittedName>
        <fullName evidence="2">Uncharacterized protein</fullName>
    </submittedName>
</protein>
<gene>
    <name evidence="2" type="ORF">IPOD504_LOCUS1395</name>
</gene>
<feature type="region of interest" description="Disordered" evidence="1">
    <location>
        <begin position="76"/>
        <end position="113"/>
    </location>
</feature>
<evidence type="ECO:0000313" key="2">
    <source>
        <dbReference type="EMBL" id="CAH2037961.1"/>
    </source>
</evidence>
<organism evidence="2 3">
    <name type="scientific">Iphiclides podalirius</name>
    <name type="common">scarce swallowtail</name>
    <dbReference type="NCBI Taxonomy" id="110791"/>
    <lineage>
        <taxon>Eukaryota</taxon>
        <taxon>Metazoa</taxon>
        <taxon>Ecdysozoa</taxon>
        <taxon>Arthropoda</taxon>
        <taxon>Hexapoda</taxon>
        <taxon>Insecta</taxon>
        <taxon>Pterygota</taxon>
        <taxon>Neoptera</taxon>
        <taxon>Endopterygota</taxon>
        <taxon>Lepidoptera</taxon>
        <taxon>Glossata</taxon>
        <taxon>Ditrysia</taxon>
        <taxon>Papilionoidea</taxon>
        <taxon>Papilionidae</taxon>
        <taxon>Papilioninae</taxon>
        <taxon>Iphiclides</taxon>
    </lineage>
</organism>
<name>A0ABN8HQF4_9NEOP</name>
<dbReference type="SUPFAM" id="SSF52058">
    <property type="entry name" value="L domain-like"/>
    <property type="match status" value="1"/>
</dbReference>
<reference evidence="2" key="1">
    <citation type="submission" date="2022-03" db="EMBL/GenBank/DDBJ databases">
        <authorList>
            <person name="Martin H S."/>
        </authorList>
    </citation>
    <scope>NUCLEOTIDE SEQUENCE</scope>
</reference>
<sequence length="188" mass="21862">MLPENVCHLQNLRKLDLYDNYLCELPEGLTRILEVDIAQNYVEEPLDEEYVNKRDKLRLNIVGRCNGRKFEVVRPESTRTSYTSDDEGCELPSANLKEDIPANSENRPSSPEDWDSDDYWVPHYFHNATTPQSHWQCFIKQKIEEGNFCPIDAHTVSVAEKVKYEKMCNPQVEYESDGQFDDYSGDDS</sequence>
<accession>A0ABN8HQF4</accession>
<evidence type="ECO:0000256" key="1">
    <source>
        <dbReference type="SAM" id="MobiDB-lite"/>
    </source>
</evidence>
<dbReference type="Proteomes" id="UP000837857">
    <property type="component" value="Chromosome 10"/>
</dbReference>
<dbReference type="EMBL" id="OW152822">
    <property type="protein sequence ID" value="CAH2037961.1"/>
    <property type="molecule type" value="Genomic_DNA"/>
</dbReference>
<evidence type="ECO:0000313" key="3">
    <source>
        <dbReference type="Proteomes" id="UP000837857"/>
    </source>
</evidence>
<proteinExistence type="predicted"/>
<keyword evidence="3" id="KW-1185">Reference proteome</keyword>